<name>A0A024VZR0_PLAFA</name>
<dbReference type="OrthoDB" id="376983at2759"/>
<reference evidence="2 3" key="2">
    <citation type="submission" date="2013-02" db="EMBL/GenBank/DDBJ databases">
        <title>The Genome Sequence of Plasmodium falciparum Tanzania (2000708).</title>
        <authorList>
            <consortium name="The Broad Institute Genome Sequencing Platform"/>
            <consortium name="The Broad Institute Genome Sequencing Center for Infectious Disease"/>
            <person name="Neafsey D."/>
            <person name="Cheeseman I."/>
            <person name="Volkman S."/>
            <person name="Adams J."/>
            <person name="Walker B."/>
            <person name="Young S.K."/>
            <person name="Zeng Q."/>
            <person name="Gargeya S."/>
            <person name="Fitzgerald M."/>
            <person name="Haas B."/>
            <person name="Abouelleil A."/>
            <person name="Alvarado L."/>
            <person name="Arachchi H.M."/>
            <person name="Berlin A.M."/>
            <person name="Chapman S.B."/>
            <person name="Dewar J."/>
            <person name="Goldberg J."/>
            <person name="Griggs A."/>
            <person name="Gujja S."/>
            <person name="Hansen M."/>
            <person name="Howarth C."/>
            <person name="Imamovic A."/>
            <person name="Larimer J."/>
            <person name="McCowan C."/>
            <person name="Murphy C."/>
            <person name="Neiman D."/>
            <person name="Pearson M."/>
            <person name="Priest M."/>
            <person name="Roberts A."/>
            <person name="Saif S."/>
            <person name="Shea T."/>
            <person name="Sisk P."/>
            <person name="Sykes S."/>
            <person name="Wortman J."/>
            <person name="Nusbaum C."/>
            <person name="Birren B."/>
        </authorList>
    </citation>
    <scope>NUCLEOTIDE SEQUENCE [LARGE SCALE GENOMIC DNA]</scope>
    <source>
        <strain evidence="3">Tanzania (2000708)</strain>
    </source>
</reference>
<protein>
    <submittedName>
        <fullName evidence="2">Uncharacterized protein</fullName>
    </submittedName>
</protein>
<dbReference type="EMBL" id="KI926534">
    <property type="protein sequence ID" value="ETW34194.1"/>
    <property type="molecule type" value="Genomic_DNA"/>
</dbReference>
<sequence>MKVNKSLLFIFHILILFYQIYMVLSSSVRKDEMNIMDFFPSNSLLYPLDFQKNWQASEPIPLNIHYSVPAYGDKDMLNSLEYHNDLEIYNNEKEEIKRRIISEQKRMEDNLWNKIQLLKIKQKRIENQNYLR</sequence>
<dbReference type="Proteomes" id="UP000030708">
    <property type="component" value="Unassembled WGS sequence"/>
</dbReference>
<feature type="coiled-coil region" evidence="1">
    <location>
        <begin position="79"/>
        <end position="106"/>
    </location>
</feature>
<accession>A0A024VZR0</accession>
<evidence type="ECO:0000256" key="1">
    <source>
        <dbReference type="SAM" id="Coils"/>
    </source>
</evidence>
<gene>
    <name evidence="2" type="ORF">PFTANZ_05127</name>
</gene>
<dbReference type="eggNOG" id="ENOG502SXPH">
    <property type="taxonomic scope" value="Eukaryota"/>
</dbReference>
<evidence type="ECO:0000313" key="3">
    <source>
        <dbReference type="Proteomes" id="UP000030708"/>
    </source>
</evidence>
<dbReference type="SMR" id="A0A024VZR0"/>
<dbReference type="AlphaFoldDB" id="A0A024VZR0"/>
<keyword evidence="1" id="KW-0175">Coiled coil</keyword>
<proteinExistence type="predicted"/>
<organism evidence="2 3">
    <name type="scientific">Plasmodium falciparum Tanzania</name>
    <name type="common">2000708</name>
    <dbReference type="NCBI Taxonomy" id="1036725"/>
    <lineage>
        <taxon>Eukaryota</taxon>
        <taxon>Sar</taxon>
        <taxon>Alveolata</taxon>
        <taxon>Apicomplexa</taxon>
        <taxon>Aconoidasida</taxon>
        <taxon>Haemosporida</taxon>
        <taxon>Plasmodiidae</taxon>
        <taxon>Plasmodium</taxon>
        <taxon>Plasmodium (Laverania)</taxon>
    </lineage>
</organism>
<evidence type="ECO:0000313" key="2">
    <source>
        <dbReference type="EMBL" id="ETW34194.1"/>
    </source>
</evidence>
<reference evidence="2 3" key="1">
    <citation type="submission" date="2013-02" db="EMBL/GenBank/DDBJ databases">
        <title>The Genome Annotation of Plasmodium falciparum Tanzania (2000708).</title>
        <authorList>
            <consortium name="The Broad Institute Genome Sequencing Platform"/>
            <consortium name="The Broad Institute Genome Sequencing Center for Infectious Disease"/>
            <person name="Neafsey D."/>
            <person name="Hoffman S."/>
            <person name="Volkman S."/>
            <person name="Rosenthal P."/>
            <person name="Walker B."/>
            <person name="Young S.K."/>
            <person name="Zeng Q."/>
            <person name="Gargeya S."/>
            <person name="Fitzgerald M."/>
            <person name="Haas B."/>
            <person name="Abouelleil A."/>
            <person name="Allen A.W."/>
            <person name="Alvarado L."/>
            <person name="Arachchi H.M."/>
            <person name="Berlin A.M."/>
            <person name="Chapman S.B."/>
            <person name="Gainer-Dewar J."/>
            <person name="Goldberg J."/>
            <person name="Griggs A."/>
            <person name="Gujja S."/>
            <person name="Hansen M."/>
            <person name="Howarth C."/>
            <person name="Imamovic A."/>
            <person name="Ireland A."/>
            <person name="Larimer J."/>
            <person name="McCowan C."/>
            <person name="Murphy C."/>
            <person name="Pearson M."/>
            <person name="Poon T.W."/>
            <person name="Priest M."/>
            <person name="Roberts A."/>
            <person name="Saif S."/>
            <person name="Shea T."/>
            <person name="Sisk P."/>
            <person name="Sykes S."/>
            <person name="Wortman J."/>
            <person name="Nusbaum C."/>
            <person name="Birren B."/>
        </authorList>
    </citation>
    <scope>NUCLEOTIDE SEQUENCE [LARGE SCALE GENOMIC DNA]</scope>
    <source>
        <strain evidence="3">Tanzania (2000708)</strain>
    </source>
</reference>